<protein>
    <submittedName>
        <fullName evidence="1">Uncharacterized protein</fullName>
    </submittedName>
</protein>
<comment type="caution">
    <text evidence="1">The sequence shown here is derived from an EMBL/GenBank/DDBJ whole genome shotgun (WGS) entry which is preliminary data.</text>
</comment>
<name>A0A9P7EKW3_9AGAM</name>
<evidence type="ECO:0000313" key="2">
    <source>
        <dbReference type="Proteomes" id="UP000807769"/>
    </source>
</evidence>
<organism evidence="1 2">
    <name type="scientific">Suillus subaureus</name>
    <dbReference type="NCBI Taxonomy" id="48587"/>
    <lineage>
        <taxon>Eukaryota</taxon>
        <taxon>Fungi</taxon>
        <taxon>Dikarya</taxon>
        <taxon>Basidiomycota</taxon>
        <taxon>Agaricomycotina</taxon>
        <taxon>Agaricomycetes</taxon>
        <taxon>Agaricomycetidae</taxon>
        <taxon>Boletales</taxon>
        <taxon>Suillineae</taxon>
        <taxon>Suillaceae</taxon>
        <taxon>Suillus</taxon>
    </lineage>
</organism>
<proteinExistence type="predicted"/>
<reference evidence="1" key="1">
    <citation type="journal article" date="2020" name="New Phytol.">
        <title>Comparative genomics reveals dynamic genome evolution in host specialist ectomycorrhizal fungi.</title>
        <authorList>
            <person name="Lofgren L.A."/>
            <person name="Nguyen N.H."/>
            <person name="Vilgalys R."/>
            <person name="Ruytinx J."/>
            <person name="Liao H.L."/>
            <person name="Branco S."/>
            <person name="Kuo A."/>
            <person name="LaButti K."/>
            <person name="Lipzen A."/>
            <person name="Andreopoulos W."/>
            <person name="Pangilinan J."/>
            <person name="Riley R."/>
            <person name="Hundley H."/>
            <person name="Na H."/>
            <person name="Barry K."/>
            <person name="Grigoriev I.V."/>
            <person name="Stajich J.E."/>
            <person name="Kennedy P.G."/>
        </authorList>
    </citation>
    <scope>NUCLEOTIDE SEQUENCE</scope>
    <source>
        <strain evidence="1">MN1</strain>
    </source>
</reference>
<keyword evidence="2" id="KW-1185">Reference proteome</keyword>
<dbReference type="EMBL" id="JABBWG010000003">
    <property type="protein sequence ID" value="KAG1824524.1"/>
    <property type="molecule type" value="Genomic_DNA"/>
</dbReference>
<dbReference type="Proteomes" id="UP000807769">
    <property type="component" value="Unassembled WGS sequence"/>
</dbReference>
<sequence length="244" mass="26728">MLLNEDPTANHIRIPAAPAFVPLQAPKPCVRICQCGLVLPQDFPWIVCDDCQLPLRARRIPSLKHTLFVNQNAMTLGQAGQFFSTCISCQMTVEGPRITSTSYTPCPACRTRQEGIKLKPTRRTNPHTPSLLPPTSPPCDSSRPCFFNSRGEIVAPSPVPVGVAPVTPMRVCMRFGCGAQLAPNQLLNFCDVCLRLGFGRGAPALPPAPKSLPKRMRRDELPSDVLISKVKVKSFSIFFCLECS</sequence>
<dbReference type="GeneID" id="64637439"/>
<dbReference type="AlphaFoldDB" id="A0A9P7EKW3"/>
<dbReference type="RefSeq" id="XP_041198241.1">
    <property type="nucleotide sequence ID" value="XM_041343423.1"/>
</dbReference>
<evidence type="ECO:0000313" key="1">
    <source>
        <dbReference type="EMBL" id="KAG1824524.1"/>
    </source>
</evidence>
<dbReference type="OrthoDB" id="2683578at2759"/>
<gene>
    <name evidence="1" type="ORF">BJ212DRAFT_532751</name>
</gene>
<accession>A0A9P7EKW3</accession>